<evidence type="ECO:0000313" key="2">
    <source>
        <dbReference type="EMBL" id="WXI02725.1"/>
    </source>
</evidence>
<dbReference type="GO" id="GO:0004869">
    <property type="term" value="F:cysteine-type endopeptidase inhibitor activity"/>
    <property type="evidence" value="ECO:0007669"/>
    <property type="project" value="InterPro"/>
</dbReference>
<reference evidence="2" key="1">
    <citation type="submission" date="2024-03" db="EMBL/GenBank/DDBJ databases">
        <title>Venom adaptation and exaptation during the trophic switch to blood-feeding by kissing bugs (Reduviidae: Triatominae).</title>
        <authorList>
            <person name="Zdenek C.N."/>
            <person name="Cardoso F.C."/>
            <person name="Robinson S.D."/>
            <person name="Mercedes R.S."/>
            <person name="Raidjoe E.R."/>
            <person name="Hernandez-Vargas M.J."/>
            <person name="Jin J."/>
            <person name="Corzo G."/>
            <person name="Vetter I."/>
            <person name="King G.F."/>
            <person name="Fry B.G."/>
            <person name="Walker A."/>
        </authorList>
    </citation>
    <scope>NUCLEOTIDE SEQUENCE</scope>
</reference>
<accession>A0AB38ZEP2</accession>
<keyword evidence="1" id="KW-0732">Signal</keyword>
<feature type="signal peptide" evidence="1">
    <location>
        <begin position="1"/>
        <end position="22"/>
    </location>
</feature>
<dbReference type="EMBL" id="PP517475">
    <property type="protein sequence ID" value="WXI02725.1"/>
    <property type="molecule type" value="mRNA"/>
</dbReference>
<protein>
    <submittedName>
        <fullName evidence="2">Venom cystatin 4</fullName>
    </submittedName>
</protein>
<dbReference type="AlphaFoldDB" id="A0AB38ZEP2"/>
<evidence type="ECO:0000256" key="1">
    <source>
        <dbReference type="SAM" id="SignalP"/>
    </source>
</evidence>
<name>A0AB38ZEP2_9HEMI</name>
<dbReference type="SUPFAM" id="SSF54403">
    <property type="entry name" value="Cystatin/monellin"/>
    <property type="match status" value="1"/>
</dbReference>
<proteinExistence type="evidence at transcript level"/>
<dbReference type="InterPro" id="IPR046350">
    <property type="entry name" value="Cystatin_sf"/>
</dbReference>
<dbReference type="Gene3D" id="3.10.450.10">
    <property type="match status" value="1"/>
</dbReference>
<dbReference type="CDD" id="cd00042">
    <property type="entry name" value="CY"/>
    <property type="match status" value="1"/>
</dbReference>
<sequence>MIKSISIILILAGVCLVEFSSAGFFSSQGKRGPCPGCQNEISKNDEMMRKSLQLVLSKQNAALRNIKVISATKQTVVGYKYRINFEADAPGGRKTCDTTFVVSAGVEPKLKSVDRFECN</sequence>
<feature type="chain" id="PRO_5044327571" evidence="1">
    <location>
        <begin position="23"/>
        <end position="119"/>
    </location>
</feature>
<dbReference type="InterPro" id="IPR000010">
    <property type="entry name" value="Cystatin_dom"/>
</dbReference>
<organism evidence="2">
    <name type="scientific">Oncocephalus sp</name>
    <dbReference type="NCBI Taxonomy" id="2944721"/>
    <lineage>
        <taxon>Eukaryota</taxon>
        <taxon>Metazoa</taxon>
        <taxon>Ecdysozoa</taxon>
        <taxon>Arthropoda</taxon>
        <taxon>Hexapoda</taxon>
        <taxon>Insecta</taxon>
        <taxon>Pterygota</taxon>
        <taxon>Neoptera</taxon>
        <taxon>Paraneoptera</taxon>
        <taxon>Hemiptera</taxon>
        <taxon>Heteroptera</taxon>
        <taxon>Panheteroptera</taxon>
        <taxon>Cimicomorpha</taxon>
        <taxon>Reduviidae</taxon>
        <taxon>Stenopodainae</taxon>
        <taxon>Oncocephalus</taxon>
    </lineage>
</organism>